<dbReference type="SUPFAM" id="SSF53254">
    <property type="entry name" value="Phosphoglycerate mutase-like"/>
    <property type="match status" value="1"/>
</dbReference>
<evidence type="ECO:0008006" key="3">
    <source>
        <dbReference type="Google" id="ProtNLM"/>
    </source>
</evidence>
<accession>A0A1F5PK20</accession>
<evidence type="ECO:0000313" key="2">
    <source>
        <dbReference type="Proteomes" id="UP000177682"/>
    </source>
</evidence>
<dbReference type="EMBL" id="MFEY01000007">
    <property type="protein sequence ID" value="OGE90040.1"/>
    <property type="molecule type" value="Genomic_DNA"/>
</dbReference>
<evidence type="ECO:0000313" key="1">
    <source>
        <dbReference type="EMBL" id="OGE90040.1"/>
    </source>
</evidence>
<comment type="caution">
    <text evidence="1">The sequence shown here is derived from an EMBL/GenBank/DDBJ whole genome shotgun (WGS) entry which is preliminary data.</text>
</comment>
<dbReference type="Proteomes" id="UP000177682">
    <property type="component" value="Unassembled WGS sequence"/>
</dbReference>
<proteinExistence type="predicted"/>
<dbReference type="Gene3D" id="3.40.50.1240">
    <property type="entry name" value="Phosphoglycerate mutase-like"/>
    <property type="match status" value="1"/>
</dbReference>
<gene>
    <name evidence="1" type="ORF">A3E29_02935</name>
</gene>
<dbReference type="Pfam" id="PF00300">
    <property type="entry name" value="His_Phos_1"/>
    <property type="match status" value="1"/>
</dbReference>
<name>A0A1F5PK20_9BACT</name>
<dbReference type="AlphaFoldDB" id="A0A1F5PK20"/>
<sequence length="206" mass="22788">MKRLHYRRHSLKDGANDTIGPKGLALAEAEGQKKTKLGKHEVGDGPDAMFVNNHFARIFHGVLIRTLQTAYAFAKGLGYTPPLMPVVAEIGTPEFAAEIGTDAFKAAYKETSNYLKATRQAHGDEKAREFATRVVESVIAMFNQMAEDETAVAFGHSPMIDLVVWWLYPRDVTDVSFAEMEGIVLTFENDMVEIVDTIRVTPAEAV</sequence>
<dbReference type="InterPro" id="IPR013078">
    <property type="entry name" value="His_Pase_superF_clade-1"/>
</dbReference>
<reference evidence="1 2" key="1">
    <citation type="journal article" date="2016" name="Nat. Commun.">
        <title>Thousands of microbial genomes shed light on interconnected biogeochemical processes in an aquifer system.</title>
        <authorList>
            <person name="Anantharaman K."/>
            <person name="Brown C.T."/>
            <person name="Hug L.A."/>
            <person name="Sharon I."/>
            <person name="Castelle C.J."/>
            <person name="Probst A.J."/>
            <person name="Thomas B.C."/>
            <person name="Singh A."/>
            <person name="Wilkins M.J."/>
            <person name="Karaoz U."/>
            <person name="Brodie E.L."/>
            <person name="Williams K.H."/>
            <person name="Hubbard S.S."/>
            <person name="Banfield J.F."/>
        </authorList>
    </citation>
    <scope>NUCLEOTIDE SEQUENCE [LARGE SCALE GENOMIC DNA]</scope>
</reference>
<dbReference type="InterPro" id="IPR029033">
    <property type="entry name" value="His_PPase_superfam"/>
</dbReference>
<protein>
    <recommendedName>
        <fullName evidence="3">Phosphoglycerate mutase</fullName>
    </recommendedName>
</protein>
<organism evidence="1 2">
    <name type="scientific">Candidatus Doudnabacteria bacterium RIFCSPHIGHO2_12_FULL_48_16</name>
    <dbReference type="NCBI Taxonomy" id="1817838"/>
    <lineage>
        <taxon>Bacteria</taxon>
        <taxon>Candidatus Doudnaibacteriota</taxon>
    </lineage>
</organism>